<proteinExistence type="inferred from homology"/>
<keyword evidence="6" id="KW-0862">Zinc</keyword>
<dbReference type="InterPro" id="IPR050072">
    <property type="entry name" value="Peptidase_M20A"/>
</dbReference>
<dbReference type="EMBL" id="DSJL01000011">
    <property type="protein sequence ID" value="HEF65965.1"/>
    <property type="molecule type" value="Genomic_DNA"/>
</dbReference>
<gene>
    <name evidence="9" type="ORF">ENP47_10255</name>
</gene>
<keyword evidence="4" id="KW-0479">Metal-binding</keyword>
<comment type="cofactor">
    <cofactor evidence="2">
        <name>Zn(2+)</name>
        <dbReference type="ChEBI" id="CHEBI:29105"/>
    </cofactor>
</comment>
<dbReference type="InterPro" id="IPR011650">
    <property type="entry name" value="Peptidase_M20_dimer"/>
</dbReference>
<evidence type="ECO:0000313" key="9">
    <source>
        <dbReference type="EMBL" id="HEF65965.1"/>
    </source>
</evidence>
<keyword evidence="5" id="KW-0378">Hydrolase</keyword>
<dbReference type="Gene3D" id="3.30.70.360">
    <property type="match status" value="1"/>
</dbReference>
<dbReference type="SUPFAM" id="SSF55031">
    <property type="entry name" value="Bacterial exopeptidase dimerisation domain"/>
    <property type="match status" value="1"/>
</dbReference>
<reference evidence="9" key="1">
    <citation type="journal article" date="2020" name="mSystems">
        <title>Genome- and Community-Level Interaction Insights into Carbon Utilization and Element Cycling Functions of Hydrothermarchaeota in Hydrothermal Sediment.</title>
        <authorList>
            <person name="Zhou Z."/>
            <person name="Liu Y."/>
            <person name="Xu W."/>
            <person name="Pan J."/>
            <person name="Luo Z.H."/>
            <person name="Li M."/>
        </authorList>
    </citation>
    <scope>NUCLEOTIDE SEQUENCE [LARGE SCALE GENOMIC DNA]</scope>
    <source>
        <strain evidence="9">SpSt-222</strain>
    </source>
</reference>
<dbReference type="GO" id="GO:0046872">
    <property type="term" value="F:metal ion binding"/>
    <property type="evidence" value="ECO:0007669"/>
    <property type="project" value="UniProtKB-KW"/>
</dbReference>
<dbReference type="InterPro" id="IPR010182">
    <property type="entry name" value="ArgE/DapE"/>
</dbReference>
<evidence type="ECO:0000256" key="7">
    <source>
        <dbReference type="ARBA" id="ARBA00023285"/>
    </source>
</evidence>
<evidence type="ECO:0000256" key="4">
    <source>
        <dbReference type="ARBA" id="ARBA00022723"/>
    </source>
</evidence>
<evidence type="ECO:0000259" key="8">
    <source>
        <dbReference type="Pfam" id="PF07687"/>
    </source>
</evidence>
<comment type="caution">
    <text evidence="9">The sequence shown here is derived from an EMBL/GenBank/DDBJ whole genome shotgun (WGS) entry which is preliminary data.</text>
</comment>
<dbReference type="NCBIfam" id="TIGR01910">
    <property type="entry name" value="DapE-ArgE"/>
    <property type="match status" value="1"/>
</dbReference>
<dbReference type="CDD" id="cd08659">
    <property type="entry name" value="M20_ArgE_DapE-like"/>
    <property type="match status" value="1"/>
</dbReference>
<dbReference type="AlphaFoldDB" id="A0A7C2BFG9"/>
<feature type="domain" description="Peptidase M20 dimerisation" evidence="8">
    <location>
        <begin position="190"/>
        <end position="295"/>
    </location>
</feature>
<comment type="cofactor">
    <cofactor evidence="1">
        <name>Co(2+)</name>
        <dbReference type="ChEBI" id="CHEBI:48828"/>
    </cofactor>
</comment>
<sequence>MPRPPIDQTLVEQVLALIRLEDVLELAQQLVRLPTVNPPGDVREAAAVCADFLRAAGFTIELDAAEPTKPNVIARYGGEPGPLFLWNSHLDVVPVGEESAWTVPPFGGVVRNGKLYGRGSCDVKGGVAAQLVAAAALARSGVPLQGTLVVTEVADEEVGGLLGAKRIAERTDLRPDAVLVAEPTNNRICIGERGGVGIRVTVYGRTAHGALPWEGVNAIEGMAQVINALREELWPRLAARRHPYFAPASATISLIEGGVKTNVVPDRCSIYIDRRLIPGENPDTAVDEVREVAERAIQTVPGLRVSVEPAAEWPGRPAILQPEDTPLVRTMVAVNDYLGLDSSLTGFSMGTDGRFFAARGYPTVIYGPGDPTVAHQPDEWVSVDELLQCARAYALAGLVVLGQR</sequence>
<keyword evidence="7" id="KW-0170">Cobalt</keyword>
<evidence type="ECO:0000256" key="5">
    <source>
        <dbReference type="ARBA" id="ARBA00022801"/>
    </source>
</evidence>
<evidence type="ECO:0000256" key="3">
    <source>
        <dbReference type="ARBA" id="ARBA00006247"/>
    </source>
</evidence>
<evidence type="ECO:0000256" key="2">
    <source>
        <dbReference type="ARBA" id="ARBA00001947"/>
    </source>
</evidence>
<dbReference type="GO" id="GO:0016787">
    <property type="term" value="F:hydrolase activity"/>
    <property type="evidence" value="ECO:0007669"/>
    <property type="project" value="UniProtKB-KW"/>
</dbReference>
<evidence type="ECO:0000256" key="1">
    <source>
        <dbReference type="ARBA" id="ARBA00001941"/>
    </source>
</evidence>
<dbReference type="SUPFAM" id="SSF53187">
    <property type="entry name" value="Zn-dependent exopeptidases"/>
    <property type="match status" value="1"/>
</dbReference>
<dbReference type="PANTHER" id="PTHR43808">
    <property type="entry name" value="ACETYLORNITHINE DEACETYLASE"/>
    <property type="match status" value="1"/>
</dbReference>
<dbReference type="InterPro" id="IPR002933">
    <property type="entry name" value="Peptidase_M20"/>
</dbReference>
<dbReference type="Gene3D" id="3.40.630.10">
    <property type="entry name" value="Zn peptidases"/>
    <property type="match status" value="2"/>
</dbReference>
<dbReference type="InterPro" id="IPR036264">
    <property type="entry name" value="Bact_exopeptidase_dim_dom"/>
</dbReference>
<evidence type="ECO:0000256" key="6">
    <source>
        <dbReference type="ARBA" id="ARBA00022833"/>
    </source>
</evidence>
<dbReference type="Pfam" id="PF07687">
    <property type="entry name" value="M20_dimer"/>
    <property type="match status" value="1"/>
</dbReference>
<name>A0A7C2BFG9_THERO</name>
<organism evidence="9">
    <name type="scientific">Thermomicrobium roseum</name>
    <dbReference type="NCBI Taxonomy" id="500"/>
    <lineage>
        <taxon>Bacteria</taxon>
        <taxon>Pseudomonadati</taxon>
        <taxon>Thermomicrobiota</taxon>
        <taxon>Thermomicrobia</taxon>
        <taxon>Thermomicrobiales</taxon>
        <taxon>Thermomicrobiaceae</taxon>
        <taxon>Thermomicrobium</taxon>
    </lineage>
</organism>
<accession>A0A7C2BFG9</accession>
<comment type="similarity">
    <text evidence="3">Belongs to the peptidase M20A family.</text>
</comment>
<protein>
    <submittedName>
        <fullName evidence="9">M20 family peptidase</fullName>
    </submittedName>
</protein>
<dbReference type="Pfam" id="PF01546">
    <property type="entry name" value="Peptidase_M20"/>
    <property type="match status" value="1"/>
</dbReference>